<gene>
    <name evidence="1" type="ORF">ARMSODRAFT_688705</name>
</gene>
<dbReference type="Proteomes" id="UP000218334">
    <property type="component" value="Unassembled WGS sequence"/>
</dbReference>
<dbReference type="AlphaFoldDB" id="A0A2H3B813"/>
<reference evidence="2" key="1">
    <citation type="journal article" date="2017" name="Nat. Ecol. Evol.">
        <title>Genome expansion and lineage-specific genetic innovations in the forest pathogenic fungi Armillaria.</title>
        <authorList>
            <person name="Sipos G."/>
            <person name="Prasanna A.N."/>
            <person name="Walter M.C."/>
            <person name="O'Connor E."/>
            <person name="Balint B."/>
            <person name="Krizsan K."/>
            <person name="Kiss B."/>
            <person name="Hess J."/>
            <person name="Varga T."/>
            <person name="Slot J."/>
            <person name="Riley R."/>
            <person name="Boka B."/>
            <person name="Rigling D."/>
            <person name="Barry K."/>
            <person name="Lee J."/>
            <person name="Mihaltcheva S."/>
            <person name="LaButti K."/>
            <person name="Lipzen A."/>
            <person name="Waldron R."/>
            <person name="Moloney N.M."/>
            <person name="Sperisen C."/>
            <person name="Kredics L."/>
            <person name="Vagvoelgyi C."/>
            <person name="Patrignani A."/>
            <person name="Fitzpatrick D."/>
            <person name="Nagy I."/>
            <person name="Doyle S."/>
            <person name="Anderson J.B."/>
            <person name="Grigoriev I.V."/>
            <person name="Gueldener U."/>
            <person name="Muensterkoetter M."/>
            <person name="Nagy L.G."/>
        </authorList>
    </citation>
    <scope>NUCLEOTIDE SEQUENCE [LARGE SCALE GENOMIC DNA]</scope>
    <source>
        <strain evidence="2">28-4</strain>
    </source>
</reference>
<evidence type="ECO:0000313" key="2">
    <source>
        <dbReference type="Proteomes" id="UP000218334"/>
    </source>
</evidence>
<dbReference type="EMBL" id="KZ293483">
    <property type="protein sequence ID" value="PBK60747.1"/>
    <property type="molecule type" value="Genomic_DNA"/>
</dbReference>
<name>A0A2H3B813_9AGAR</name>
<organism evidence="1 2">
    <name type="scientific">Armillaria solidipes</name>
    <dbReference type="NCBI Taxonomy" id="1076256"/>
    <lineage>
        <taxon>Eukaryota</taxon>
        <taxon>Fungi</taxon>
        <taxon>Dikarya</taxon>
        <taxon>Basidiomycota</taxon>
        <taxon>Agaricomycotina</taxon>
        <taxon>Agaricomycetes</taxon>
        <taxon>Agaricomycetidae</taxon>
        <taxon>Agaricales</taxon>
        <taxon>Marasmiineae</taxon>
        <taxon>Physalacriaceae</taxon>
        <taxon>Armillaria</taxon>
    </lineage>
</organism>
<keyword evidence="2" id="KW-1185">Reference proteome</keyword>
<evidence type="ECO:0000313" key="1">
    <source>
        <dbReference type="EMBL" id="PBK60747.1"/>
    </source>
</evidence>
<accession>A0A2H3B813</accession>
<sequence>MYQSFNTTAGRRVREGGLSFWRMDDSFLGIHLFYKVALSSMTHQHLPRPRFASTCCGEIYQRGDAVLIIWTTLSCENTSSPPSGPTLPEAQPGIHTPTERTAYHGPVIEYLPRQEKSAKLLSSCLLVGLGAFLSPHRHPLASPSISIMA</sequence>
<protein>
    <submittedName>
        <fullName evidence="1">Uncharacterized protein</fullName>
    </submittedName>
</protein>
<proteinExistence type="predicted"/>